<protein>
    <submittedName>
        <fullName evidence="1">Uncharacterized protein</fullName>
    </submittedName>
</protein>
<accession>A0A918QHA1</accession>
<comment type="caution">
    <text evidence="1">The sequence shown here is derived from an EMBL/GenBank/DDBJ whole genome shotgun (WGS) entry which is preliminary data.</text>
</comment>
<gene>
    <name evidence="1" type="ORF">GCM10010387_49870</name>
</gene>
<dbReference type="EMBL" id="BMWG01000019">
    <property type="protein sequence ID" value="GGZ49630.1"/>
    <property type="molecule type" value="Genomic_DNA"/>
</dbReference>
<reference evidence="1" key="2">
    <citation type="submission" date="2020-09" db="EMBL/GenBank/DDBJ databases">
        <authorList>
            <person name="Sun Q."/>
            <person name="Ohkuma M."/>
        </authorList>
    </citation>
    <scope>NUCLEOTIDE SEQUENCE</scope>
    <source>
        <strain evidence="1">JCM 4988</strain>
    </source>
</reference>
<organism evidence="1 2">
    <name type="scientific">Streptomyces inusitatus</name>
    <dbReference type="NCBI Taxonomy" id="68221"/>
    <lineage>
        <taxon>Bacteria</taxon>
        <taxon>Bacillati</taxon>
        <taxon>Actinomycetota</taxon>
        <taxon>Actinomycetes</taxon>
        <taxon>Kitasatosporales</taxon>
        <taxon>Streptomycetaceae</taxon>
        <taxon>Streptomyces</taxon>
    </lineage>
</organism>
<evidence type="ECO:0000313" key="2">
    <source>
        <dbReference type="Proteomes" id="UP000630936"/>
    </source>
</evidence>
<dbReference type="Proteomes" id="UP000630936">
    <property type="component" value="Unassembled WGS sequence"/>
</dbReference>
<evidence type="ECO:0000313" key="1">
    <source>
        <dbReference type="EMBL" id="GGZ49630.1"/>
    </source>
</evidence>
<keyword evidence="2" id="KW-1185">Reference proteome</keyword>
<sequence>MGLKGGVVTAGKEWTDDGSVREIHSLKRRAAKATRPVPIPLILVRIFRNAKGDYIDASAYGSTWNRAREAALTLDEHALELANPRISAAPGRDPGPLLSLRSGIRVRETGSNTKFRLTA</sequence>
<dbReference type="AlphaFoldDB" id="A0A918QHA1"/>
<proteinExistence type="predicted"/>
<reference evidence="1" key="1">
    <citation type="journal article" date="2014" name="Int. J. Syst. Evol. Microbiol.">
        <title>Complete genome sequence of Corynebacterium casei LMG S-19264T (=DSM 44701T), isolated from a smear-ripened cheese.</title>
        <authorList>
            <consortium name="US DOE Joint Genome Institute (JGI-PGF)"/>
            <person name="Walter F."/>
            <person name="Albersmeier A."/>
            <person name="Kalinowski J."/>
            <person name="Ruckert C."/>
        </authorList>
    </citation>
    <scope>NUCLEOTIDE SEQUENCE</scope>
    <source>
        <strain evidence="1">JCM 4988</strain>
    </source>
</reference>
<name>A0A918QHA1_9ACTN</name>